<evidence type="ECO:0000313" key="2">
    <source>
        <dbReference type="EMBL" id="GGO29024.1"/>
    </source>
</evidence>
<keyword evidence="1" id="KW-0472">Membrane</keyword>
<accession>A0A917YIR3</accession>
<reference evidence="2 3" key="1">
    <citation type="journal article" date="2014" name="Int. J. Syst. Evol. Microbiol.">
        <title>Complete genome sequence of Corynebacterium casei LMG S-19264T (=DSM 44701T), isolated from a smear-ripened cheese.</title>
        <authorList>
            <consortium name="US DOE Joint Genome Institute (JGI-PGF)"/>
            <person name="Walter F."/>
            <person name="Albersmeier A."/>
            <person name="Kalinowski J."/>
            <person name="Ruckert C."/>
        </authorList>
    </citation>
    <scope>NUCLEOTIDE SEQUENCE [LARGE SCALE GENOMIC DNA]</scope>
    <source>
        <strain evidence="2 3">CGMCC 1.7029</strain>
    </source>
</reference>
<sequence>MAPLARLLRREEGGAAVGLVLMLPMFLYVFMAAFEIGLYMTRLTLLDRAIDITAREIRLGNLEDPSPANIKAMICQNASIVPNCMTTLKLSLERVATTNWTMPATETVCINRSDEVEPVTALDPNPTERKVLMIMRGCLIADALFPSIGVAAALPLDGKGGYRLAAVSAFLNEP</sequence>
<protein>
    <recommendedName>
        <fullName evidence="4">TadE-like protein</fullName>
    </recommendedName>
</protein>
<gene>
    <name evidence="2" type="ORF">GCM10010991_12430</name>
</gene>
<evidence type="ECO:0000313" key="3">
    <source>
        <dbReference type="Proteomes" id="UP000598196"/>
    </source>
</evidence>
<keyword evidence="1" id="KW-0812">Transmembrane</keyword>
<dbReference type="Proteomes" id="UP000598196">
    <property type="component" value="Unassembled WGS sequence"/>
</dbReference>
<keyword evidence="1" id="KW-1133">Transmembrane helix</keyword>
<evidence type="ECO:0008006" key="4">
    <source>
        <dbReference type="Google" id="ProtNLM"/>
    </source>
</evidence>
<dbReference type="RefSeq" id="WP_158635521.1">
    <property type="nucleotide sequence ID" value="NZ_BMLP01000001.1"/>
</dbReference>
<organism evidence="2 3">
    <name type="scientific">Gemmobacter aquaticus</name>
    <dbReference type="NCBI Taxonomy" id="490185"/>
    <lineage>
        <taxon>Bacteria</taxon>
        <taxon>Pseudomonadati</taxon>
        <taxon>Pseudomonadota</taxon>
        <taxon>Alphaproteobacteria</taxon>
        <taxon>Rhodobacterales</taxon>
        <taxon>Paracoccaceae</taxon>
        <taxon>Gemmobacter</taxon>
    </lineage>
</organism>
<proteinExistence type="predicted"/>
<comment type="caution">
    <text evidence="2">The sequence shown here is derived from an EMBL/GenBank/DDBJ whole genome shotgun (WGS) entry which is preliminary data.</text>
</comment>
<dbReference type="OrthoDB" id="7907064at2"/>
<keyword evidence="3" id="KW-1185">Reference proteome</keyword>
<dbReference type="EMBL" id="BMLP01000001">
    <property type="protein sequence ID" value="GGO29024.1"/>
    <property type="molecule type" value="Genomic_DNA"/>
</dbReference>
<evidence type="ECO:0000256" key="1">
    <source>
        <dbReference type="SAM" id="Phobius"/>
    </source>
</evidence>
<name>A0A917YIR3_9RHOB</name>
<feature type="transmembrane region" description="Helical" evidence="1">
    <location>
        <begin position="15"/>
        <end position="38"/>
    </location>
</feature>
<dbReference type="AlphaFoldDB" id="A0A917YIR3"/>